<evidence type="ECO:0000313" key="2">
    <source>
        <dbReference type="EMBL" id="MER8937811.1"/>
    </source>
</evidence>
<sequence length="153" mass="16463">MKMIWDYRDDLIKMYPALQEQLKDIEQSDRPIIIGDQGDRVAAGGPGGSTYILNLENKINVETYFPIYDPDAVATCDRAGIGGEICLKFGGKYSIASPSVTAKGKVISLGANVPVLYEGPSDCGSGGEHQGTPHKPAVLLYGSRLFQSRGPRS</sequence>
<accession>A0ABV1YRI9</accession>
<feature type="domain" description="Microcystin LR degradation protein MlrC C-terminal" evidence="1">
    <location>
        <begin position="34"/>
        <end position="112"/>
    </location>
</feature>
<dbReference type="EMBL" id="JAMYPJ010000113">
    <property type="protein sequence ID" value="MER8937811.1"/>
    <property type="molecule type" value="Genomic_DNA"/>
</dbReference>
<gene>
    <name evidence="2" type="ORF">NKI33_33445</name>
</gene>
<keyword evidence="3" id="KW-1185">Reference proteome</keyword>
<protein>
    <submittedName>
        <fullName evidence="2">MlrC C-terminal domain-containing protein</fullName>
    </submittedName>
</protein>
<dbReference type="InterPro" id="IPR010799">
    <property type="entry name" value="MlrC_C"/>
</dbReference>
<name>A0ABV1YRI9_9HYPH</name>
<comment type="caution">
    <text evidence="2">The sequence shown here is derived from an EMBL/GenBank/DDBJ whole genome shotgun (WGS) entry which is preliminary data.</text>
</comment>
<dbReference type="RefSeq" id="WP_352658136.1">
    <property type="nucleotide sequence ID" value="NZ_JAMYMY010000102.1"/>
</dbReference>
<reference evidence="2 3" key="1">
    <citation type="journal article" date="2024" name="Proc. Natl. Acad. Sci. U.S.A.">
        <title>The evolutionary genomics of adaptation to stress in wild rhizobium bacteria.</title>
        <authorList>
            <person name="Kehlet-Delgado H."/>
            <person name="Montoya A.P."/>
            <person name="Jensen K.T."/>
            <person name="Wendlandt C.E."/>
            <person name="Dexheimer C."/>
            <person name="Roberts M."/>
            <person name="Torres Martinez L."/>
            <person name="Friesen M.L."/>
            <person name="Griffitts J.S."/>
            <person name="Porter S.S."/>
        </authorList>
    </citation>
    <scope>NUCLEOTIDE SEQUENCE [LARGE SCALE GENOMIC DNA]</scope>
    <source>
        <strain evidence="2 3">M0729</strain>
    </source>
</reference>
<organism evidence="2 3">
    <name type="scientific">Mesorhizobium opportunistum</name>
    <dbReference type="NCBI Taxonomy" id="593909"/>
    <lineage>
        <taxon>Bacteria</taxon>
        <taxon>Pseudomonadati</taxon>
        <taxon>Pseudomonadota</taxon>
        <taxon>Alphaproteobacteria</taxon>
        <taxon>Hyphomicrobiales</taxon>
        <taxon>Phyllobacteriaceae</taxon>
        <taxon>Mesorhizobium</taxon>
    </lineage>
</organism>
<proteinExistence type="predicted"/>
<dbReference type="Pfam" id="PF07171">
    <property type="entry name" value="MlrC_C"/>
    <property type="match status" value="1"/>
</dbReference>
<dbReference type="Proteomes" id="UP001464387">
    <property type="component" value="Unassembled WGS sequence"/>
</dbReference>
<evidence type="ECO:0000259" key="1">
    <source>
        <dbReference type="Pfam" id="PF07171"/>
    </source>
</evidence>
<evidence type="ECO:0000313" key="3">
    <source>
        <dbReference type="Proteomes" id="UP001464387"/>
    </source>
</evidence>